<evidence type="ECO:0000313" key="5">
    <source>
        <dbReference type="EMBL" id="KAK7079333.1"/>
    </source>
</evidence>
<proteinExistence type="inferred from homology"/>
<dbReference type="EMBL" id="JAXCGZ010007549">
    <property type="protein sequence ID" value="KAK7079333.1"/>
    <property type="molecule type" value="Genomic_DNA"/>
</dbReference>
<comment type="subcellular location">
    <subcellularLocation>
        <location evidence="1">Nucleus</location>
    </subcellularLocation>
</comment>
<name>A0AAN8XFC4_HALRR</name>
<accession>A0AAN8XFC4</accession>
<sequence>MERPPSNLNMKSMYSEREKFRTYVEKSGVMSALTDVLVRLYEEPNRPSDALTYIKDTLGSVSVDIPRLELLEAQVTEHQSVIDTQKAALKSKDEEIETKDKEIALLKERLAKLEVKEEPSKEMSQEGSKNS</sequence>
<evidence type="ECO:0000256" key="1">
    <source>
        <dbReference type="ARBA" id="ARBA00004123"/>
    </source>
</evidence>
<dbReference type="PANTHER" id="PTHR13168">
    <property type="entry name" value="ASSOCIATE OF C-MYC AMY-1"/>
    <property type="match status" value="1"/>
</dbReference>
<dbReference type="GO" id="GO:0003713">
    <property type="term" value="F:transcription coactivator activity"/>
    <property type="evidence" value="ECO:0007669"/>
    <property type="project" value="InterPro"/>
</dbReference>
<evidence type="ECO:0000256" key="2">
    <source>
        <dbReference type="ARBA" id="ARBA00009389"/>
    </source>
</evidence>
<dbReference type="Proteomes" id="UP001381693">
    <property type="component" value="Unassembled WGS sequence"/>
</dbReference>
<comment type="similarity">
    <text evidence="2">Belongs to the AMY1 family.</text>
</comment>
<gene>
    <name evidence="5" type="ORF">SK128_021137</name>
</gene>
<evidence type="ECO:0008006" key="7">
    <source>
        <dbReference type="Google" id="ProtNLM"/>
    </source>
</evidence>
<dbReference type="PANTHER" id="PTHR13168:SF0">
    <property type="entry name" value="C-MYC-BINDING PROTEIN"/>
    <property type="match status" value="1"/>
</dbReference>
<keyword evidence="6" id="KW-1185">Reference proteome</keyword>
<keyword evidence="3" id="KW-0539">Nucleus</keyword>
<feature type="coiled-coil region" evidence="4">
    <location>
        <begin position="89"/>
        <end position="116"/>
    </location>
</feature>
<evidence type="ECO:0000256" key="4">
    <source>
        <dbReference type="SAM" id="Coils"/>
    </source>
</evidence>
<comment type="caution">
    <text evidence="5">The sequence shown here is derived from an EMBL/GenBank/DDBJ whole genome shotgun (WGS) entry which is preliminary data.</text>
</comment>
<dbReference type="GO" id="GO:0005634">
    <property type="term" value="C:nucleus"/>
    <property type="evidence" value="ECO:0007669"/>
    <property type="project" value="UniProtKB-SubCell"/>
</dbReference>
<dbReference type="AlphaFoldDB" id="A0AAN8XFC4"/>
<evidence type="ECO:0000313" key="6">
    <source>
        <dbReference type="Proteomes" id="UP001381693"/>
    </source>
</evidence>
<dbReference type="PRINTS" id="PR02028">
    <property type="entry name" value="CMYCBINDINGP"/>
</dbReference>
<evidence type="ECO:0000256" key="3">
    <source>
        <dbReference type="ARBA" id="ARBA00023242"/>
    </source>
</evidence>
<reference evidence="5 6" key="1">
    <citation type="submission" date="2023-11" db="EMBL/GenBank/DDBJ databases">
        <title>Halocaridina rubra genome assembly.</title>
        <authorList>
            <person name="Smith C."/>
        </authorList>
    </citation>
    <scope>NUCLEOTIDE SEQUENCE [LARGE SCALE GENOMIC DNA]</scope>
    <source>
        <strain evidence="5">EP-1</strain>
        <tissue evidence="5">Whole</tissue>
    </source>
</reference>
<keyword evidence="4" id="KW-0175">Coiled coil</keyword>
<organism evidence="5 6">
    <name type="scientific">Halocaridina rubra</name>
    <name type="common">Hawaiian red shrimp</name>
    <dbReference type="NCBI Taxonomy" id="373956"/>
    <lineage>
        <taxon>Eukaryota</taxon>
        <taxon>Metazoa</taxon>
        <taxon>Ecdysozoa</taxon>
        <taxon>Arthropoda</taxon>
        <taxon>Crustacea</taxon>
        <taxon>Multicrustacea</taxon>
        <taxon>Malacostraca</taxon>
        <taxon>Eumalacostraca</taxon>
        <taxon>Eucarida</taxon>
        <taxon>Decapoda</taxon>
        <taxon>Pleocyemata</taxon>
        <taxon>Caridea</taxon>
        <taxon>Atyoidea</taxon>
        <taxon>Atyidae</taxon>
        <taxon>Halocaridina</taxon>
    </lineage>
</organism>
<dbReference type="InterPro" id="IPR026060">
    <property type="entry name" value="AMY1"/>
</dbReference>
<protein>
    <recommendedName>
        <fullName evidence="7">c-Myc-binding protein</fullName>
    </recommendedName>
</protein>